<keyword evidence="2" id="KW-1185">Reference proteome</keyword>
<name>A0A3E0H9C9_9GAMM</name>
<evidence type="ECO:0000313" key="1">
    <source>
        <dbReference type="EMBL" id="REH40318.1"/>
    </source>
</evidence>
<protein>
    <submittedName>
        <fullName evidence="1">DUF3034 family protein</fullName>
    </submittedName>
</protein>
<reference evidence="1 2" key="1">
    <citation type="submission" date="2018-08" db="EMBL/GenBank/DDBJ databases">
        <title>Genomic Encyclopedia of Type Strains, Phase IV (KMG-IV): sequencing the most valuable type-strain genomes for metagenomic binning, comparative biology and taxonomic classification.</title>
        <authorList>
            <person name="Goeker M."/>
        </authorList>
    </citation>
    <scope>NUCLEOTIDE SEQUENCE [LARGE SCALE GENOMIC DNA]</scope>
    <source>
        <strain evidence="1 2">DSM 26022</strain>
    </source>
</reference>
<proteinExistence type="predicted"/>
<accession>A0A3E0H9C9</accession>
<dbReference type="Pfam" id="PF11231">
    <property type="entry name" value="DUF3034"/>
    <property type="match status" value="1"/>
</dbReference>
<organism evidence="1 2">
    <name type="scientific">Paraperlucidibaca baekdonensis</name>
    <dbReference type="NCBI Taxonomy" id="748120"/>
    <lineage>
        <taxon>Bacteria</taxon>
        <taxon>Pseudomonadati</taxon>
        <taxon>Pseudomonadota</taxon>
        <taxon>Gammaproteobacteria</taxon>
        <taxon>Moraxellales</taxon>
        <taxon>Moraxellaceae</taxon>
        <taxon>Paraperlucidibaca</taxon>
    </lineage>
</organism>
<comment type="caution">
    <text evidence="1">The sequence shown here is derived from an EMBL/GenBank/DDBJ whole genome shotgun (WGS) entry which is preliminary data.</text>
</comment>
<evidence type="ECO:0000313" key="2">
    <source>
        <dbReference type="Proteomes" id="UP000256774"/>
    </source>
</evidence>
<dbReference type="Proteomes" id="UP000256774">
    <property type="component" value="Unassembled WGS sequence"/>
</dbReference>
<dbReference type="InterPro" id="IPR021393">
    <property type="entry name" value="DUF3034"/>
</dbReference>
<dbReference type="AlphaFoldDB" id="A0A3E0H9C9"/>
<gene>
    <name evidence="1" type="ORF">DFR26_0518</name>
</gene>
<dbReference type="EMBL" id="QUNR01000001">
    <property type="protein sequence ID" value="REH40318.1"/>
    <property type="molecule type" value="Genomic_DNA"/>
</dbReference>
<sequence length="277" mass="29514">MGKLVLTGGISSAEGTAGGGITPWAMIGTQATEKELGFAANLSYGHTDDYRIETASVMAGWHERVEFSLAHQTLDTGITGRTLVGPQGLDLKQTIVGAKVRLFGDAILDADSLMPAVSVGVQHKRLDAGELSPTLRSLDASNTGTDVYVSATKLFLKPGLLVNATLRATKANQNGFLGFGGNANDDYELMSEFSVAKLIRSDLAVGMEYRFMPNNLRLDTPNGNGLAADSWKDLFIAWAPSKNLSLTAAYVDFGRIVPATTQGRDQTGFYVSAQLTF</sequence>